<reference evidence="1" key="1">
    <citation type="submission" date="2021-02" db="EMBL/GenBank/DDBJ databases">
        <authorList>
            <consortium name="DOE Joint Genome Institute"/>
            <person name="Ahrendt S."/>
            <person name="Looney B.P."/>
            <person name="Miyauchi S."/>
            <person name="Morin E."/>
            <person name="Drula E."/>
            <person name="Courty P.E."/>
            <person name="Chicoki N."/>
            <person name="Fauchery L."/>
            <person name="Kohler A."/>
            <person name="Kuo A."/>
            <person name="Labutti K."/>
            <person name="Pangilinan J."/>
            <person name="Lipzen A."/>
            <person name="Riley R."/>
            <person name="Andreopoulos W."/>
            <person name="He G."/>
            <person name="Johnson J."/>
            <person name="Barry K.W."/>
            <person name="Grigoriev I.V."/>
            <person name="Nagy L."/>
            <person name="Hibbett D."/>
            <person name="Henrissat B."/>
            <person name="Matheny P.B."/>
            <person name="Labbe J."/>
            <person name="Martin F."/>
        </authorList>
    </citation>
    <scope>NUCLEOTIDE SEQUENCE</scope>
    <source>
        <strain evidence="1">FP105234-sp</strain>
    </source>
</reference>
<organism evidence="1 2">
    <name type="scientific">Auriscalpium vulgare</name>
    <dbReference type="NCBI Taxonomy" id="40419"/>
    <lineage>
        <taxon>Eukaryota</taxon>
        <taxon>Fungi</taxon>
        <taxon>Dikarya</taxon>
        <taxon>Basidiomycota</taxon>
        <taxon>Agaricomycotina</taxon>
        <taxon>Agaricomycetes</taxon>
        <taxon>Russulales</taxon>
        <taxon>Auriscalpiaceae</taxon>
        <taxon>Auriscalpium</taxon>
    </lineage>
</organism>
<evidence type="ECO:0000313" key="2">
    <source>
        <dbReference type="Proteomes" id="UP000814033"/>
    </source>
</evidence>
<gene>
    <name evidence="1" type="ORF">FA95DRAFT_1560760</name>
</gene>
<protein>
    <submittedName>
        <fullName evidence="1">Uncharacterized protein</fullName>
    </submittedName>
</protein>
<reference evidence="1" key="2">
    <citation type="journal article" date="2022" name="New Phytol.">
        <title>Evolutionary transition to the ectomycorrhizal habit in the genomes of a hyperdiverse lineage of mushroom-forming fungi.</title>
        <authorList>
            <person name="Looney B."/>
            <person name="Miyauchi S."/>
            <person name="Morin E."/>
            <person name="Drula E."/>
            <person name="Courty P.E."/>
            <person name="Kohler A."/>
            <person name="Kuo A."/>
            <person name="LaButti K."/>
            <person name="Pangilinan J."/>
            <person name="Lipzen A."/>
            <person name="Riley R."/>
            <person name="Andreopoulos W."/>
            <person name="He G."/>
            <person name="Johnson J."/>
            <person name="Nolan M."/>
            <person name="Tritt A."/>
            <person name="Barry K.W."/>
            <person name="Grigoriev I.V."/>
            <person name="Nagy L.G."/>
            <person name="Hibbett D."/>
            <person name="Henrissat B."/>
            <person name="Matheny P.B."/>
            <person name="Labbe J."/>
            <person name="Martin F.M."/>
        </authorList>
    </citation>
    <scope>NUCLEOTIDE SEQUENCE</scope>
    <source>
        <strain evidence="1">FP105234-sp</strain>
    </source>
</reference>
<accession>A0ACB8RP36</accession>
<proteinExistence type="predicted"/>
<sequence length="160" mass="17671">MNANEPGGLEGIGTLVVVVLKARNLPNKRQFGKQDPYCSVGFNGGTQRIRAIKRGGQHPEWDEELRFTLYEDDSAMPDGGEDMTGRAPLPPGASRAIRGGNTISVACFDAGQSEPVLIGETIVDLTEVLTKGESDEWFTLTHEDKYCGEVYLELTFWRHR</sequence>
<evidence type="ECO:0000313" key="1">
    <source>
        <dbReference type="EMBL" id="KAI0045800.1"/>
    </source>
</evidence>
<name>A0ACB8RP36_9AGAM</name>
<dbReference type="Proteomes" id="UP000814033">
    <property type="component" value="Unassembled WGS sequence"/>
</dbReference>
<comment type="caution">
    <text evidence="1">The sequence shown here is derived from an EMBL/GenBank/DDBJ whole genome shotgun (WGS) entry which is preliminary data.</text>
</comment>
<keyword evidence="2" id="KW-1185">Reference proteome</keyword>
<dbReference type="EMBL" id="MU275941">
    <property type="protein sequence ID" value="KAI0045800.1"/>
    <property type="molecule type" value="Genomic_DNA"/>
</dbReference>